<feature type="region of interest" description="Disordered" evidence="1">
    <location>
        <begin position="154"/>
        <end position="188"/>
    </location>
</feature>
<dbReference type="AlphaFoldDB" id="A0AAQ3PJD1"/>
<accession>A0AAQ3PJD1</accession>
<sequence length="201" mass="22593">MCDMLYNQQFHVAASSPTSSTATGNPPKIAPLTAAASSPAVGTCQPQLQKRFQNTATHRDWRGWSFRVLRDSGLVMKTQRDSGLVMKTQRDFGFFWAVEIDCVGFLDLQVNDDGDITKFVRRLSASIEQSGKPVNSSDARNLNLNGKFVAEPPGFVPEEEEFGSQRKGKEVLPRASPRQSEVDARERKSQDWNFWLRKLKL</sequence>
<reference evidence="2 3" key="1">
    <citation type="journal article" date="2023" name="Life. Sci Alliance">
        <title>Evolutionary insights into 3D genome organization and epigenetic landscape of Vigna mungo.</title>
        <authorList>
            <person name="Junaid A."/>
            <person name="Singh B."/>
            <person name="Bhatia S."/>
        </authorList>
    </citation>
    <scope>NUCLEOTIDE SEQUENCE [LARGE SCALE GENOMIC DNA]</scope>
    <source>
        <strain evidence="2">Urdbean</strain>
    </source>
</reference>
<dbReference type="EMBL" id="CP144700">
    <property type="protein sequence ID" value="WVZ26678.1"/>
    <property type="molecule type" value="Genomic_DNA"/>
</dbReference>
<dbReference type="Proteomes" id="UP001374535">
    <property type="component" value="Chromosome 1"/>
</dbReference>
<feature type="compositionally biased region" description="Basic and acidic residues" evidence="1">
    <location>
        <begin position="163"/>
        <end position="172"/>
    </location>
</feature>
<name>A0AAQ3PJD1_VIGMU</name>
<organism evidence="2 3">
    <name type="scientific">Vigna mungo</name>
    <name type="common">Black gram</name>
    <name type="synonym">Phaseolus mungo</name>
    <dbReference type="NCBI Taxonomy" id="3915"/>
    <lineage>
        <taxon>Eukaryota</taxon>
        <taxon>Viridiplantae</taxon>
        <taxon>Streptophyta</taxon>
        <taxon>Embryophyta</taxon>
        <taxon>Tracheophyta</taxon>
        <taxon>Spermatophyta</taxon>
        <taxon>Magnoliopsida</taxon>
        <taxon>eudicotyledons</taxon>
        <taxon>Gunneridae</taxon>
        <taxon>Pentapetalae</taxon>
        <taxon>rosids</taxon>
        <taxon>fabids</taxon>
        <taxon>Fabales</taxon>
        <taxon>Fabaceae</taxon>
        <taxon>Papilionoideae</taxon>
        <taxon>50 kb inversion clade</taxon>
        <taxon>NPAAA clade</taxon>
        <taxon>indigoferoid/millettioid clade</taxon>
        <taxon>Phaseoleae</taxon>
        <taxon>Vigna</taxon>
    </lineage>
</organism>
<gene>
    <name evidence="2" type="ORF">V8G54_005222</name>
</gene>
<evidence type="ECO:0000313" key="3">
    <source>
        <dbReference type="Proteomes" id="UP001374535"/>
    </source>
</evidence>
<evidence type="ECO:0000256" key="1">
    <source>
        <dbReference type="SAM" id="MobiDB-lite"/>
    </source>
</evidence>
<proteinExistence type="predicted"/>
<evidence type="ECO:0000313" key="2">
    <source>
        <dbReference type="EMBL" id="WVZ26678.1"/>
    </source>
</evidence>
<keyword evidence="3" id="KW-1185">Reference proteome</keyword>
<protein>
    <submittedName>
        <fullName evidence="2">Uncharacterized protein</fullName>
    </submittedName>
</protein>